<name>A0A1I8PLN1_STOCA</name>
<evidence type="ECO:0000313" key="3">
    <source>
        <dbReference type="Proteomes" id="UP000095300"/>
    </source>
</evidence>
<dbReference type="STRING" id="35570.A0A1I8PLN1"/>
<feature type="signal peptide" evidence="1">
    <location>
        <begin position="1"/>
        <end position="16"/>
    </location>
</feature>
<dbReference type="Proteomes" id="UP000095300">
    <property type="component" value="Unassembled WGS sequence"/>
</dbReference>
<feature type="chain" id="PRO_5009326857" description="Protein sleepless" evidence="1">
    <location>
        <begin position="17"/>
        <end position="178"/>
    </location>
</feature>
<evidence type="ECO:0000256" key="1">
    <source>
        <dbReference type="SAM" id="SignalP"/>
    </source>
</evidence>
<evidence type="ECO:0000313" key="2">
    <source>
        <dbReference type="EnsemblMetazoa" id="SCAU009208-PA"/>
    </source>
</evidence>
<keyword evidence="3" id="KW-1185">Reference proteome</keyword>
<keyword evidence="1" id="KW-0732">Signal</keyword>
<dbReference type="KEGG" id="scac:106094671"/>
<reference evidence="2" key="1">
    <citation type="submission" date="2020-05" db="UniProtKB">
        <authorList>
            <consortium name="EnsemblMetazoa"/>
        </authorList>
    </citation>
    <scope>IDENTIFICATION</scope>
    <source>
        <strain evidence="2">USDA</strain>
    </source>
</reference>
<organism evidence="2 3">
    <name type="scientific">Stomoxys calcitrans</name>
    <name type="common">Stable fly</name>
    <name type="synonym">Conops calcitrans</name>
    <dbReference type="NCBI Taxonomy" id="35570"/>
    <lineage>
        <taxon>Eukaryota</taxon>
        <taxon>Metazoa</taxon>
        <taxon>Ecdysozoa</taxon>
        <taxon>Arthropoda</taxon>
        <taxon>Hexapoda</taxon>
        <taxon>Insecta</taxon>
        <taxon>Pterygota</taxon>
        <taxon>Neoptera</taxon>
        <taxon>Endopterygota</taxon>
        <taxon>Diptera</taxon>
        <taxon>Brachycera</taxon>
        <taxon>Muscomorpha</taxon>
        <taxon>Muscoidea</taxon>
        <taxon>Muscidae</taxon>
        <taxon>Stomoxys</taxon>
    </lineage>
</organism>
<dbReference type="OrthoDB" id="8187791at2759"/>
<dbReference type="VEuPathDB" id="VectorBase:SCAU009208"/>
<proteinExistence type="predicted"/>
<evidence type="ECO:0008006" key="4">
    <source>
        <dbReference type="Google" id="ProtNLM"/>
    </source>
</evidence>
<gene>
    <name evidence="2" type="primary">106094671</name>
</gene>
<dbReference type="AlphaFoldDB" id="A0A1I8PLN1"/>
<dbReference type="EnsemblMetazoa" id="SCAU009208-RA">
    <property type="protein sequence ID" value="SCAU009208-PA"/>
    <property type="gene ID" value="SCAU009208"/>
</dbReference>
<sequence length="178" mass="20167">MLRIFFIFCIATSVQGVGPTNDYPYCFRFFWIGPYPQKQFIGNETCEERINNENIPCRRPIVATDNDNIPDTMALWAKYKEKPDAIGCPMVPGQLCVKYTYLHNKAVQNITYMCAKVNTTTGCYRQKFISGSEIEVCVCESHLGATPCNGIIRMAHKLSLLLIAVITLTIFNKLFTTT</sequence>
<protein>
    <recommendedName>
        <fullName evidence="4">Protein sleepless</fullName>
    </recommendedName>
</protein>
<accession>A0A1I8PLN1</accession>